<feature type="domain" description="RNase H type-1" evidence="1">
    <location>
        <begin position="144"/>
        <end position="264"/>
    </location>
</feature>
<dbReference type="Proteomes" id="UP000593576">
    <property type="component" value="Unassembled WGS sequence"/>
</dbReference>
<dbReference type="GO" id="GO:0003676">
    <property type="term" value="F:nucleic acid binding"/>
    <property type="evidence" value="ECO:0007669"/>
    <property type="project" value="InterPro"/>
</dbReference>
<organism evidence="2 3">
    <name type="scientific">Gossypium schwendimanii</name>
    <name type="common">Cotton</name>
    <dbReference type="NCBI Taxonomy" id="34291"/>
    <lineage>
        <taxon>Eukaryota</taxon>
        <taxon>Viridiplantae</taxon>
        <taxon>Streptophyta</taxon>
        <taxon>Embryophyta</taxon>
        <taxon>Tracheophyta</taxon>
        <taxon>Spermatophyta</taxon>
        <taxon>Magnoliopsida</taxon>
        <taxon>eudicotyledons</taxon>
        <taxon>Gunneridae</taxon>
        <taxon>Pentapetalae</taxon>
        <taxon>rosids</taxon>
        <taxon>malvids</taxon>
        <taxon>Malvales</taxon>
        <taxon>Malvaceae</taxon>
        <taxon>Malvoideae</taxon>
        <taxon>Gossypium</taxon>
    </lineage>
</organism>
<proteinExistence type="predicted"/>
<dbReference type="Pfam" id="PF13456">
    <property type="entry name" value="RVT_3"/>
    <property type="match status" value="1"/>
</dbReference>
<gene>
    <name evidence="2" type="ORF">Goshw_027885</name>
</gene>
<protein>
    <recommendedName>
        <fullName evidence="1">RNase H type-1 domain-containing protein</fullName>
    </recommendedName>
</protein>
<keyword evidence="3" id="KW-1185">Reference proteome</keyword>
<dbReference type="SUPFAM" id="SSF53098">
    <property type="entry name" value="Ribonuclease H-like"/>
    <property type="match status" value="1"/>
</dbReference>
<dbReference type="InterPro" id="IPR053151">
    <property type="entry name" value="RNase_H-like"/>
</dbReference>
<dbReference type="InterPro" id="IPR044730">
    <property type="entry name" value="RNase_H-like_dom_plant"/>
</dbReference>
<evidence type="ECO:0000313" key="2">
    <source>
        <dbReference type="EMBL" id="MBA0854234.1"/>
    </source>
</evidence>
<dbReference type="CDD" id="cd06222">
    <property type="entry name" value="RNase_H_like"/>
    <property type="match status" value="1"/>
</dbReference>
<dbReference type="OrthoDB" id="988682at2759"/>
<dbReference type="Gene3D" id="3.30.420.10">
    <property type="entry name" value="Ribonuclease H-like superfamily/Ribonuclease H"/>
    <property type="match status" value="1"/>
</dbReference>
<dbReference type="GO" id="GO:0004523">
    <property type="term" value="F:RNA-DNA hybrid ribonuclease activity"/>
    <property type="evidence" value="ECO:0007669"/>
    <property type="project" value="InterPro"/>
</dbReference>
<dbReference type="InterPro" id="IPR002156">
    <property type="entry name" value="RNaseH_domain"/>
</dbReference>
<comment type="caution">
    <text evidence="2">The sequence shown here is derived from an EMBL/GenBank/DDBJ whole genome shotgun (WGS) entry which is preliminary data.</text>
</comment>
<sequence>MACLGSPARDCGTYSGLYTSFTECRDKSLNVEMAIVESDEMTWKVRTSQQVWIFFWLLAGGKLLTNEERSKRAAFGMFSLDYQLSSGLFGTFRIKKSCNSKALLTIMEAWTMSLGAKGGLDDWSCNSMTKGCWQFPANEWIKVNVDGLVLTMRQKVSIGGVVRGPNGAWMGGFEMKIGLSDIFQVEARALLEGLKFVWAQGYRQVEIESDNVLLIVVIQNGLAVSSKYSEVRQVYEWCFKVWDVTFHQILKDSNRVVGRIAKEAGGEMEQLIAYVDPSK</sequence>
<dbReference type="InterPro" id="IPR036397">
    <property type="entry name" value="RNaseH_sf"/>
</dbReference>
<dbReference type="AlphaFoldDB" id="A0A7J9L6A7"/>
<name>A0A7J9L6A7_GOSSC</name>
<evidence type="ECO:0000259" key="1">
    <source>
        <dbReference type="Pfam" id="PF13456"/>
    </source>
</evidence>
<dbReference type="EMBL" id="JABFAF010000004">
    <property type="protein sequence ID" value="MBA0854234.1"/>
    <property type="molecule type" value="Genomic_DNA"/>
</dbReference>
<dbReference type="PANTHER" id="PTHR47723">
    <property type="entry name" value="OS05G0353850 PROTEIN"/>
    <property type="match status" value="1"/>
</dbReference>
<evidence type="ECO:0000313" key="3">
    <source>
        <dbReference type="Proteomes" id="UP000593576"/>
    </source>
</evidence>
<accession>A0A7J9L6A7</accession>
<feature type="non-terminal residue" evidence="2">
    <location>
        <position position="1"/>
    </location>
</feature>
<dbReference type="PANTHER" id="PTHR47723:SF24">
    <property type="entry name" value="RNASE H TYPE-1 DOMAIN-CONTAINING PROTEIN"/>
    <property type="match status" value="1"/>
</dbReference>
<reference evidence="2 3" key="1">
    <citation type="journal article" date="2019" name="Genome Biol. Evol.">
        <title>Insights into the evolution of the New World diploid cottons (Gossypium, subgenus Houzingenia) based on genome sequencing.</title>
        <authorList>
            <person name="Grover C.E."/>
            <person name="Arick M.A. 2nd"/>
            <person name="Thrash A."/>
            <person name="Conover J.L."/>
            <person name="Sanders W.S."/>
            <person name="Peterson D.G."/>
            <person name="Frelichowski J.E."/>
            <person name="Scheffler J.A."/>
            <person name="Scheffler B.E."/>
            <person name="Wendel J.F."/>
        </authorList>
    </citation>
    <scope>NUCLEOTIDE SEQUENCE [LARGE SCALE GENOMIC DNA]</scope>
    <source>
        <strain evidence="2">1</strain>
        <tissue evidence="2">Leaf</tissue>
    </source>
</reference>
<dbReference type="InterPro" id="IPR012337">
    <property type="entry name" value="RNaseH-like_sf"/>
</dbReference>